<organism evidence="1 2">
    <name type="scientific">Pythium insidiosum</name>
    <name type="common">Pythiosis disease agent</name>
    <dbReference type="NCBI Taxonomy" id="114742"/>
    <lineage>
        <taxon>Eukaryota</taxon>
        <taxon>Sar</taxon>
        <taxon>Stramenopiles</taxon>
        <taxon>Oomycota</taxon>
        <taxon>Peronosporomycetes</taxon>
        <taxon>Pythiales</taxon>
        <taxon>Pythiaceae</taxon>
        <taxon>Pythium</taxon>
    </lineage>
</organism>
<evidence type="ECO:0000313" key="2">
    <source>
        <dbReference type="Proteomes" id="UP001209570"/>
    </source>
</evidence>
<dbReference type="Proteomes" id="UP001209570">
    <property type="component" value="Unassembled WGS sequence"/>
</dbReference>
<protein>
    <submittedName>
        <fullName evidence="1">Uncharacterized protein</fullName>
    </submittedName>
</protein>
<gene>
    <name evidence="1" type="ORF">P43SY_010944</name>
</gene>
<keyword evidence="2" id="KW-1185">Reference proteome</keyword>
<name>A0AAD5LQS5_PYTIN</name>
<dbReference type="EMBL" id="JAKCXM010003973">
    <property type="protein sequence ID" value="KAJ0389376.1"/>
    <property type="molecule type" value="Genomic_DNA"/>
</dbReference>
<dbReference type="AlphaFoldDB" id="A0AAD5LQS5"/>
<reference evidence="1" key="1">
    <citation type="submission" date="2021-12" db="EMBL/GenBank/DDBJ databases">
        <title>Prjna785345.</title>
        <authorList>
            <person name="Rujirawat T."/>
            <person name="Krajaejun T."/>
        </authorList>
    </citation>
    <scope>NUCLEOTIDE SEQUENCE</scope>
    <source>
        <strain evidence="1">Pi057C3</strain>
    </source>
</reference>
<accession>A0AAD5LQS5</accession>
<sequence>MAIVGVAMDARHHPHRFSRFEPLNIGIGALLGLLQLRVLTETVTTVAADRRAEHGQTGATTARAAAQEQKQRQAYVAFVQGIVRDVPIFVIQANATIHYRKWKTLDLWAVISTGLTLLHAVVSFVARERPCGGGAGTPKAGSTALRATAELFMAGQFDRLLPGTRSR</sequence>
<evidence type="ECO:0000313" key="1">
    <source>
        <dbReference type="EMBL" id="KAJ0389376.1"/>
    </source>
</evidence>
<comment type="caution">
    <text evidence="1">The sequence shown here is derived from an EMBL/GenBank/DDBJ whole genome shotgun (WGS) entry which is preliminary data.</text>
</comment>
<proteinExistence type="predicted"/>